<dbReference type="RefSeq" id="XP_069225008.1">
    <property type="nucleotide sequence ID" value="XM_069378021.1"/>
</dbReference>
<evidence type="ECO:0000313" key="1">
    <source>
        <dbReference type="EMBL" id="KAL1581900.1"/>
    </source>
</evidence>
<comment type="caution">
    <text evidence="1">The sequence shown here is derived from an EMBL/GenBank/DDBJ whole genome shotgun (WGS) entry which is preliminary data.</text>
</comment>
<gene>
    <name evidence="1" type="ORF">WHR41_09418</name>
</gene>
<evidence type="ECO:0000313" key="2">
    <source>
        <dbReference type="Proteomes" id="UP000803884"/>
    </source>
</evidence>
<dbReference type="AlphaFoldDB" id="A0AB34KEG2"/>
<name>A0AB34KEG2_9PEZI</name>
<sequence length="616" mass="69533">MSQISSSVPANVTQPFVTSFNATGAGVRRDFWRLFPKTRESYDMRKQQEVLKELLGSSNWKRLGKPWFRQDAVTGLVYRKSPGSQSKPMGRITVCVPYEHEFDIAAIEHVRSHTLDSESNKPNDIDSTIASKYTGIDRDQLRFMRQRCADCNATETGIVEVGLDCRPVVRRLLVTEDALNPESHPPTKTRVKGVSKRGLCKHSPNQVIADTISSSTHKYSIVYWIACEDKLAEPISTQTLHHRHTAAAVSKLIPSCFFPDEAQRLMLVVGSAFLRTDREYVHAHQSLVTASILAASFQGKVYFQTGIWARKQLSRAPALVERGSILVLAWRQYDEKTAINVQSIYERVKQHEPSSLRVFPSATELEHVLGKTDDIRALDEIAESAHPSWSFRPITCDSASQCRLSEVGVLKRSYSCGSEHVILHPKAIDVAKHLRCQSSGRRISSRRAAQTTERWFHQEFVEGLRKIGEFRVFIVTVQDTTARRGRRGRVLQVVHTIELPDRELVVTVLGSGASWPDELGTSEKIDLDELRAFALYVYEALRSRSNWFTRFESLEVGARVDVGVALLDSVPKYFVNEVTRIYEADFFAEWLAQPGTQTCRAVSTAFAEVFLETQDS</sequence>
<dbReference type="Proteomes" id="UP000803884">
    <property type="component" value="Unassembled WGS sequence"/>
</dbReference>
<accession>A0AB34KEG2</accession>
<keyword evidence="2" id="KW-1185">Reference proteome</keyword>
<organism evidence="1 2">
    <name type="scientific">Cladosporium halotolerans</name>
    <dbReference type="NCBI Taxonomy" id="1052096"/>
    <lineage>
        <taxon>Eukaryota</taxon>
        <taxon>Fungi</taxon>
        <taxon>Dikarya</taxon>
        <taxon>Ascomycota</taxon>
        <taxon>Pezizomycotina</taxon>
        <taxon>Dothideomycetes</taxon>
        <taxon>Dothideomycetidae</taxon>
        <taxon>Cladosporiales</taxon>
        <taxon>Cladosporiaceae</taxon>
        <taxon>Cladosporium</taxon>
    </lineage>
</organism>
<proteinExistence type="predicted"/>
<reference evidence="1 2" key="1">
    <citation type="journal article" date="2020" name="Microbiol. Resour. Announc.">
        <title>Draft Genome Sequence of a Cladosporium Species Isolated from the Mesophotic Ascidian Didemnum maculosum.</title>
        <authorList>
            <person name="Gioti A."/>
            <person name="Siaperas R."/>
            <person name="Nikolaivits E."/>
            <person name="Le Goff G."/>
            <person name="Ouazzani J."/>
            <person name="Kotoulas G."/>
            <person name="Topakas E."/>
        </authorList>
    </citation>
    <scope>NUCLEOTIDE SEQUENCE [LARGE SCALE GENOMIC DNA]</scope>
    <source>
        <strain evidence="1 2">TM138-S3</strain>
    </source>
</reference>
<dbReference type="EMBL" id="JAAQHG020000103">
    <property type="protein sequence ID" value="KAL1581900.1"/>
    <property type="molecule type" value="Genomic_DNA"/>
</dbReference>
<dbReference type="GeneID" id="96010859"/>
<protein>
    <submittedName>
        <fullName evidence="1">Uncharacterized protein</fullName>
    </submittedName>
</protein>